<name>A0A0E9W991_ANGAN</name>
<sequence>MHTFSIKNFSYMPINESFQDESYFSLNHLPEHVR</sequence>
<dbReference type="AlphaFoldDB" id="A0A0E9W991"/>
<protein>
    <submittedName>
        <fullName evidence="1">Uncharacterized protein</fullName>
    </submittedName>
</protein>
<organism evidence="1">
    <name type="scientific">Anguilla anguilla</name>
    <name type="common">European freshwater eel</name>
    <name type="synonym">Muraena anguilla</name>
    <dbReference type="NCBI Taxonomy" id="7936"/>
    <lineage>
        <taxon>Eukaryota</taxon>
        <taxon>Metazoa</taxon>
        <taxon>Chordata</taxon>
        <taxon>Craniata</taxon>
        <taxon>Vertebrata</taxon>
        <taxon>Euteleostomi</taxon>
        <taxon>Actinopterygii</taxon>
        <taxon>Neopterygii</taxon>
        <taxon>Teleostei</taxon>
        <taxon>Anguilliformes</taxon>
        <taxon>Anguillidae</taxon>
        <taxon>Anguilla</taxon>
    </lineage>
</organism>
<proteinExistence type="predicted"/>
<dbReference type="EMBL" id="GBXM01021670">
    <property type="protein sequence ID" value="JAH86907.1"/>
    <property type="molecule type" value="Transcribed_RNA"/>
</dbReference>
<accession>A0A0E9W991</accession>
<evidence type="ECO:0000313" key="1">
    <source>
        <dbReference type="EMBL" id="JAH86907.1"/>
    </source>
</evidence>
<reference evidence="1" key="2">
    <citation type="journal article" date="2015" name="Fish Shellfish Immunol.">
        <title>Early steps in the European eel (Anguilla anguilla)-Vibrio vulnificus interaction in the gills: Role of the RtxA13 toxin.</title>
        <authorList>
            <person name="Callol A."/>
            <person name="Pajuelo D."/>
            <person name="Ebbesson L."/>
            <person name="Teles M."/>
            <person name="MacKenzie S."/>
            <person name="Amaro C."/>
        </authorList>
    </citation>
    <scope>NUCLEOTIDE SEQUENCE</scope>
</reference>
<reference evidence="1" key="1">
    <citation type="submission" date="2014-11" db="EMBL/GenBank/DDBJ databases">
        <authorList>
            <person name="Amaro Gonzalez C."/>
        </authorList>
    </citation>
    <scope>NUCLEOTIDE SEQUENCE</scope>
</reference>